<dbReference type="EMBL" id="VNHY01000002">
    <property type="protein sequence ID" value="TYP93529.1"/>
    <property type="molecule type" value="Genomic_DNA"/>
</dbReference>
<dbReference type="Pfam" id="PF18928">
    <property type="entry name" value="DUF5677"/>
    <property type="match status" value="1"/>
</dbReference>
<dbReference type="RefSeq" id="WP_148898593.1">
    <property type="nucleotide sequence ID" value="NZ_VNHY01000002.1"/>
</dbReference>
<protein>
    <submittedName>
        <fullName evidence="1">Uncharacterized protein</fullName>
    </submittedName>
</protein>
<sequence>MKKEDLIKNLKEIVDLATKSISSQENIDNNATDLYIASFCSSIIQYTDAIVSLTKTDNLIAIPPILRSILEAYVELLNLCKHENYPYVLTSNHLKQKIKKLQVTFEEPDNPFLQYTIENYGDIGSKIKEYRKQKSNVDQHLSNFDIDITQIKDRFELAGIKDAYAGIYGQLCEDTHNEILRVESRHLIEKENSVEFSVLTNWNLEKISHHILTAVDILKSSLINTFHHLDFENLDDFLPEIEKREELINSYLN</sequence>
<accession>A0A5D3YN04</accession>
<evidence type="ECO:0000313" key="1">
    <source>
        <dbReference type="EMBL" id="TYP93529.1"/>
    </source>
</evidence>
<keyword evidence="2" id="KW-1185">Reference proteome</keyword>
<gene>
    <name evidence="1" type="ORF">LX73_1235</name>
</gene>
<evidence type="ECO:0000313" key="2">
    <source>
        <dbReference type="Proteomes" id="UP000324595"/>
    </source>
</evidence>
<organism evidence="1 2">
    <name type="scientific">Fodinibius salinus</name>
    <dbReference type="NCBI Taxonomy" id="860790"/>
    <lineage>
        <taxon>Bacteria</taxon>
        <taxon>Pseudomonadati</taxon>
        <taxon>Balneolota</taxon>
        <taxon>Balneolia</taxon>
        <taxon>Balneolales</taxon>
        <taxon>Balneolaceae</taxon>
        <taxon>Fodinibius</taxon>
    </lineage>
</organism>
<dbReference type="OrthoDB" id="7064732at2"/>
<dbReference type="Proteomes" id="UP000324595">
    <property type="component" value="Unassembled WGS sequence"/>
</dbReference>
<proteinExistence type="predicted"/>
<comment type="caution">
    <text evidence="1">The sequence shown here is derived from an EMBL/GenBank/DDBJ whole genome shotgun (WGS) entry which is preliminary data.</text>
</comment>
<dbReference type="InterPro" id="IPR043733">
    <property type="entry name" value="DUF5677"/>
</dbReference>
<dbReference type="AlphaFoldDB" id="A0A5D3YN04"/>
<name>A0A5D3YN04_9BACT</name>
<reference evidence="1 2" key="1">
    <citation type="submission" date="2019-07" db="EMBL/GenBank/DDBJ databases">
        <title>Genomic Encyclopedia of Archaeal and Bacterial Type Strains, Phase II (KMG-II): from individual species to whole genera.</title>
        <authorList>
            <person name="Goeker M."/>
        </authorList>
    </citation>
    <scope>NUCLEOTIDE SEQUENCE [LARGE SCALE GENOMIC DNA]</scope>
    <source>
        <strain evidence="1 2">DSM 21935</strain>
    </source>
</reference>